<gene>
    <name evidence="3" type="ORF">SK571_43630</name>
</gene>
<protein>
    <submittedName>
        <fullName evidence="3">Uncharacterized protein</fullName>
    </submittedName>
</protein>
<proteinExistence type="predicted"/>
<comment type="caution">
    <text evidence="3">The sequence shown here is derived from an EMBL/GenBank/DDBJ whole genome shotgun (WGS) entry which is preliminary data.</text>
</comment>
<feature type="region of interest" description="Disordered" evidence="1">
    <location>
        <begin position="45"/>
        <end position="105"/>
    </location>
</feature>
<feature type="signal peptide" evidence="2">
    <location>
        <begin position="1"/>
        <end position="27"/>
    </location>
</feature>
<keyword evidence="4" id="KW-1185">Reference proteome</keyword>
<dbReference type="RefSeq" id="WP_319989987.1">
    <property type="nucleotide sequence ID" value="NZ_JAXAVV010000040.1"/>
</dbReference>
<keyword evidence="2" id="KW-0732">Signal</keyword>
<dbReference type="Proteomes" id="UP001271792">
    <property type="component" value="Unassembled WGS sequence"/>
</dbReference>
<dbReference type="EMBL" id="JAXAVV010000040">
    <property type="protein sequence ID" value="MDX8056309.1"/>
    <property type="molecule type" value="Genomic_DNA"/>
</dbReference>
<sequence>MTGVRRRGYFTAAVAVMGAALIAALFSAPPDKPVDIRLVAPPPLPPEVITATATTTVSAVGVERPQPPPPPPPPPPPGAADRPPPPRPGHRPPPPPRPGKPRPDLYDLLRCDSKLFGDDFKHCLKWPLDAEELCEFLEEHQLEPIDLRGPDGGRFDHFDRFELSCDDDN</sequence>
<evidence type="ECO:0000256" key="2">
    <source>
        <dbReference type="SAM" id="SignalP"/>
    </source>
</evidence>
<name>A0ABU4U7X6_9PSEU</name>
<evidence type="ECO:0000313" key="4">
    <source>
        <dbReference type="Proteomes" id="UP001271792"/>
    </source>
</evidence>
<feature type="compositionally biased region" description="Pro residues" evidence="1">
    <location>
        <begin position="65"/>
        <end position="98"/>
    </location>
</feature>
<evidence type="ECO:0000256" key="1">
    <source>
        <dbReference type="SAM" id="MobiDB-lite"/>
    </source>
</evidence>
<feature type="chain" id="PRO_5045766955" evidence="2">
    <location>
        <begin position="28"/>
        <end position="169"/>
    </location>
</feature>
<reference evidence="3 4" key="2">
    <citation type="submission" date="2023-11" db="EMBL/GenBank/DDBJ databases">
        <authorList>
            <person name="Lara A.C."/>
            <person name="Chronakova A."/>
        </authorList>
    </citation>
    <scope>NUCLEOTIDE SEQUENCE [LARGE SCALE GENOMIC DNA]</scope>
    <source>
        <strain evidence="3 4">BCCO 10_0798</strain>
    </source>
</reference>
<organism evidence="3 4">
    <name type="scientific">Lentzea kristufekii</name>
    <dbReference type="NCBI Taxonomy" id="3095430"/>
    <lineage>
        <taxon>Bacteria</taxon>
        <taxon>Bacillati</taxon>
        <taxon>Actinomycetota</taxon>
        <taxon>Actinomycetes</taxon>
        <taxon>Pseudonocardiales</taxon>
        <taxon>Pseudonocardiaceae</taxon>
        <taxon>Lentzea</taxon>
    </lineage>
</organism>
<evidence type="ECO:0000313" key="3">
    <source>
        <dbReference type="EMBL" id="MDX8056309.1"/>
    </source>
</evidence>
<reference evidence="3 4" key="1">
    <citation type="submission" date="2023-11" db="EMBL/GenBank/DDBJ databases">
        <title>Lentzea sokolovensis, sp. nov., Lentzea kristufkii, sp. nov., and Lentzea miocenensis, sp. nov., rare actinobacteria from Sokolov Coal Basin, Miocene lacustrine sediment, Czech Republic.</title>
        <authorList>
            <person name="Lara A."/>
            <person name="Kotroba L."/>
            <person name="Nouioui I."/>
            <person name="Neumann-Schaal M."/>
            <person name="Mast Y."/>
            <person name="Chronakova A."/>
        </authorList>
    </citation>
    <scope>NUCLEOTIDE SEQUENCE [LARGE SCALE GENOMIC DNA]</scope>
    <source>
        <strain evidence="3 4">BCCO 10_0798</strain>
    </source>
</reference>
<accession>A0ABU4U7X6</accession>